<organism evidence="1 2">
    <name type="scientific">Hyphomicrobium sulfonivorans</name>
    <dbReference type="NCBI Taxonomy" id="121290"/>
    <lineage>
        <taxon>Bacteria</taxon>
        <taxon>Pseudomonadati</taxon>
        <taxon>Pseudomonadota</taxon>
        <taxon>Alphaproteobacteria</taxon>
        <taxon>Hyphomicrobiales</taxon>
        <taxon>Hyphomicrobiaceae</taxon>
        <taxon>Hyphomicrobium</taxon>
    </lineage>
</organism>
<dbReference type="EMBL" id="LMTR01000028">
    <property type="protein sequence ID" value="KWT70754.1"/>
    <property type="molecule type" value="Genomic_DNA"/>
</dbReference>
<accession>A0A120CXC9</accession>
<proteinExistence type="predicted"/>
<dbReference type="AlphaFoldDB" id="A0A120CXC9"/>
<dbReference type="PATRIC" id="fig|121290.4.peg.3510"/>
<reference evidence="1 2" key="1">
    <citation type="submission" date="2015-10" db="EMBL/GenBank/DDBJ databases">
        <title>Transcriptomic analysis of a linuron degrading triple-species bacterial consortium.</title>
        <authorList>
            <person name="Albers P."/>
        </authorList>
    </citation>
    <scope>NUCLEOTIDE SEQUENCE [LARGE SCALE GENOMIC DNA]</scope>
    <source>
        <strain evidence="1 2">WDL6</strain>
    </source>
</reference>
<sequence>MSLAIAPVQRGRIIGYSVHSQPMNQLQTISRLASRAEHDATLRELMRHHYSQPAR</sequence>
<name>A0A120CXC9_HYPSL</name>
<evidence type="ECO:0000313" key="1">
    <source>
        <dbReference type="EMBL" id="KWT70754.1"/>
    </source>
</evidence>
<comment type="caution">
    <text evidence="1">The sequence shown here is derived from an EMBL/GenBank/DDBJ whole genome shotgun (WGS) entry which is preliminary data.</text>
</comment>
<protein>
    <submittedName>
        <fullName evidence="1">Uncharacterized protein</fullName>
    </submittedName>
</protein>
<keyword evidence="2" id="KW-1185">Reference proteome</keyword>
<dbReference type="Proteomes" id="UP000059074">
    <property type="component" value="Unassembled WGS sequence"/>
</dbReference>
<evidence type="ECO:0000313" key="2">
    <source>
        <dbReference type="Proteomes" id="UP000059074"/>
    </source>
</evidence>
<gene>
    <name evidence="1" type="ORF">APY04_0815</name>
</gene>